<feature type="domain" description="Activator of Hsp90 ATPase homologue 1/2-like C-terminal" evidence="2">
    <location>
        <begin position="12"/>
        <end position="148"/>
    </location>
</feature>
<protein>
    <submittedName>
        <fullName evidence="3">Vanillate O-demethylase oxidoreductase VanB</fullName>
    </submittedName>
</protein>
<proteinExistence type="inferred from homology"/>
<dbReference type="GO" id="GO:0008168">
    <property type="term" value="F:methyltransferase activity"/>
    <property type="evidence" value="ECO:0007669"/>
    <property type="project" value="UniProtKB-KW"/>
</dbReference>
<dbReference type="GO" id="GO:0032259">
    <property type="term" value="P:methylation"/>
    <property type="evidence" value="ECO:0007669"/>
    <property type="project" value="UniProtKB-KW"/>
</dbReference>
<organism evidence="3 4">
    <name type="scientific">SAR86 cluster bacterium</name>
    <dbReference type="NCBI Taxonomy" id="2030880"/>
    <lineage>
        <taxon>Bacteria</taxon>
        <taxon>Pseudomonadati</taxon>
        <taxon>Pseudomonadota</taxon>
        <taxon>Gammaproteobacteria</taxon>
        <taxon>SAR86 cluster</taxon>
    </lineage>
</organism>
<dbReference type="Proteomes" id="UP000218767">
    <property type="component" value="Unassembled WGS sequence"/>
</dbReference>
<accession>A0A2A4WYD2</accession>
<sequence length="149" mass="16713">MEDKIEKTVELKASIERVWRALTDHNEFGEWFQVALEKPFAVGEKTEGNITYPGYEHMRLEAMVETMDTNTLFAFSWCPVPDESGNSPLGGMQTLVEFKLEAIESGTRLTIIESGFAALPEDVDRVAAFQRNAEGWEGQTKNIAAHVES</sequence>
<keyword evidence="3" id="KW-0489">Methyltransferase</keyword>
<name>A0A2A4WYD2_9GAMM</name>
<keyword evidence="3" id="KW-0808">Transferase</keyword>
<dbReference type="AlphaFoldDB" id="A0A2A4WYD2"/>
<gene>
    <name evidence="3" type="ORF">COB20_14355</name>
</gene>
<dbReference type="Gene3D" id="3.30.530.20">
    <property type="match status" value="1"/>
</dbReference>
<evidence type="ECO:0000259" key="2">
    <source>
        <dbReference type="Pfam" id="PF08327"/>
    </source>
</evidence>
<evidence type="ECO:0000313" key="4">
    <source>
        <dbReference type="Proteomes" id="UP000218767"/>
    </source>
</evidence>
<evidence type="ECO:0000256" key="1">
    <source>
        <dbReference type="ARBA" id="ARBA00006817"/>
    </source>
</evidence>
<comment type="similarity">
    <text evidence="1">Belongs to the AHA1 family.</text>
</comment>
<dbReference type="InterPro" id="IPR023393">
    <property type="entry name" value="START-like_dom_sf"/>
</dbReference>
<dbReference type="Pfam" id="PF08327">
    <property type="entry name" value="AHSA1"/>
    <property type="match status" value="1"/>
</dbReference>
<dbReference type="EMBL" id="NVUL01000091">
    <property type="protein sequence ID" value="PCI74835.1"/>
    <property type="molecule type" value="Genomic_DNA"/>
</dbReference>
<dbReference type="InterPro" id="IPR013538">
    <property type="entry name" value="ASHA1/2-like_C"/>
</dbReference>
<evidence type="ECO:0000313" key="3">
    <source>
        <dbReference type="EMBL" id="PCI74835.1"/>
    </source>
</evidence>
<reference evidence="4" key="1">
    <citation type="submission" date="2017-08" db="EMBL/GenBank/DDBJ databases">
        <title>A dynamic microbial community with high functional redundancy inhabits the cold, oxic subseafloor aquifer.</title>
        <authorList>
            <person name="Tully B.J."/>
            <person name="Wheat C.G."/>
            <person name="Glazer B.T."/>
            <person name="Huber J.A."/>
        </authorList>
    </citation>
    <scope>NUCLEOTIDE SEQUENCE [LARGE SCALE GENOMIC DNA]</scope>
</reference>
<dbReference type="CDD" id="cd08898">
    <property type="entry name" value="SRPBCC_CalC_Aha1-like_5"/>
    <property type="match status" value="1"/>
</dbReference>
<dbReference type="SUPFAM" id="SSF55961">
    <property type="entry name" value="Bet v1-like"/>
    <property type="match status" value="1"/>
</dbReference>
<comment type="caution">
    <text evidence="3">The sequence shown here is derived from an EMBL/GenBank/DDBJ whole genome shotgun (WGS) entry which is preliminary data.</text>
</comment>